<dbReference type="Gene3D" id="3.40.1550.20">
    <property type="entry name" value="Transcriptional regulator MraZ domain"/>
    <property type="match status" value="1"/>
</dbReference>
<keyword evidence="3" id="KW-0677">Repeat</keyword>
<dbReference type="RefSeq" id="WP_112342557.1">
    <property type="nucleotide sequence ID" value="NZ_QMKK01000037.1"/>
</dbReference>
<dbReference type="AlphaFoldDB" id="A0A329YJQ7"/>
<dbReference type="GO" id="GO:0009295">
    <property type="term" value="C:nucleoid"/>
    <property type="evidence" value="ECO:0007669"/>
    <property type="project" value="UniProtKB-SubCell"/>
</dbReference>
<organism evidence="9 10">
    <name type="scientific">Rhizobium tropici</name>
    <dbReference type="NCBI Taxonomy" id="398"/>
    <lineage>
        <taxon>Bacteria</taxon>
        <taxon>Pseudomonadati</taxon>
        <taxon>Pseudomonadota</taxon>
        <taxon>Alphaproteobacteria</taxon>
        <taxon>Hyphomicrobiales</taxon>
        <taxon>Rhizobiaceae</taxon>
        <taxon>Rhizobium/Agrobacterium group</taxon>
        <taxon>Rhizobium</taxon>
    </lineage>
</organism>
<proteinExistence type="inferred from homology"/>
<dbReference type="PANTHER" id="PTHR34701">
    <property type="entry name" value="TRANSCRIPTIONAL REGULATOR MRAZ"/>
    <property type="match status" value="1"/>
</dbReference>
<evidence type="ECO:0000313" key="10">
    <source>
        <dbReference type="Proteomes" id="UP000251205"/>
    </source>
</evidence>
<name>A0A329YJQ7_RHITR</name>
<comment type="subunit">
    <text evidence="7">Forms oligomers.</text>
</comment>
<reference evidence="9 10" key="1">
    <citation type="submission" date="2018-06" db="EMBL/GenBank/DDBJ databases">
        <title>Whole Genome Sequence of an efficient microsymbiont, Rhizobium tropici.</title>
        <authorList>
            <person name="Srinivasan R."/>
            <person name="Singh H.V."/>
            <person name="Srivastava R."/>
            <person name="Kumari B."/>
            <person name="Radhakrishna A."/>
        </authorList>
    </citation>
    <scope>NUCLEOTIDE SEQUENCE [LARGE SCALE GENOMIC DNA]</scope>
    <source>
        <strain evidence="9 10">IGFRI Rhizo-19</strain>
    </source>
</reference>
<comment type="subcellular location">
    <subcellularLocation>
        <location evidence="7">Cytoplasm</location>
        <location evidence="7">Nucleoid</location>
    </subcellularLocation>
</comment>
<gene>
    <name evidence="7" type="primary">mraZ</name>
    <name evidence="9" type="ORF">DQ393_14920</name>
</gene>
<keyword evidence="6 7" id="KW-0804">Transcription</keyword>
<dbReference type="GO" id="GO:2000143">
    <property type="term" value="P:negative regulation of DNA-templated transcription initiation"/>
    <property type="evidence" value="ECO:0007669"/>
    <property type="project" value="TreeGrafter"/>
</dbReference>
<evidence type="ECO:0000256" key="7">
    <source>
        <dbReference type="HAMAP-Rule" id="MF_01008"/>
    </source>
</evidence>
<dbReference type="OrthoDB" id="9807753at2"/>
<dbReference type="InterPro" id="IPR007159">
    <property type="entry name" value="SpoVT-AbrB_dom"/>
</dbReference>
<keyword evidence="2 7" id="KW-0963">Cytoplasm</keyword>
<evidence type="ECO:0000259" key="8">
    <source>
        <dbReference type="PROSITE" id="PS51740"/>
    </source>
</evidence>
<keyword evidence="5 7" id="KW-0238">DNA-binding</keyword>
<dbReference type="GO" id="GO:0003700">
    <property type="term" value="F:DNA-binding transcription factor activity"/>
    <property type="evidence" value="ECO:0007669"/>
    <property type="project" value="UniProtKB-UniRule"/>
</dbReference>
<dbReference type="PANTHER" id="PTHR34701:SF1">
    <property type="entry name" value="TRANSCRIPTIONAL REGULATOR MRAZ"/>
    <property type="match status" value="1"/>
</dbReference>
<accession>A0A329YJQ7</accession>
<dbReference type="CDD" id="cd16320">
    <property type="entry name" value="MraZ_N"/>
    <property type="match status" value="1"/>
</dbReference>
<comment type="similarity">
    <text evidence="7">Belongs to the MraZ family.</text>
</comment>
<keyword evidence="4 7" id="KW-0805">Transcription regulation</keyword>
<dbReference type="InterPro" id="IPR035642">
    <property type="entry name" value="MraZ_N"/>
</dbReference>
<feature type="domain" description="SpoVT-AbrB" evidence="8">
    <location>
        <begin position="7"/>
        <end position="54"/>
    </location>
</feature>
<evidence type="ECO:0000256" key="6">
    <source>
        <dbReference type="ARBA" id="ARBA00023163"/>
    </source>
</evidence>
<dbReference type="Pfam" id="PF02381">
    <property type="entry name" value="MraZ"/>
    <property type="match status" value="1"/>
</dbReference>
<evidence type="ECO:0000256" key="3">
    <source>
        <dbReference type="ARBA" id="ARBA00022737"/>
    </source>
</evidence>
<dbReference type="GO" id="GO:0000976">
    <property type="term" value="F:transcription cis-regulatory region binding"/>
    <property type="evidence" value="ECO:0007669"/>
    <property type="project" value="TreeGrafter"/>
</dbReference>
<dbReference type="SUPFAM" id="SSF89447">
    <property type="entry name" value="AbrB/MazE/MraZ-like"/>
    <property type="match status" value="1"/>
</dbReference>
<dbReference type="InterPro" id="IPR035644">
    <property type="entry name" value="MraZ_C"/>
</dbReference>
<dbReference type="GO" id="GO:0005737">
    <property type="term" value="C:cytoplasm"/>
    <property type="evidence" value="ECO:0007669"/>
    <property type="project" value="UniProtKB-UniRule"/>
</dbReference>
<protein>
    <recommendedName>
        <fullName evidence="1 7">Transcriptional regulator MraZ</fullName>
    </recommendedName>
</protein>
<dbReference type="InterPro" id="IPR037914">
    <property type="entry name" value="SpoVT-AbrB_sf"/>
</dbReference>
<comment type="caution">
    <text evidence="9">The sequence shown here is derived from an EMBL/GenBank/DDBJ whole genome shotgun (WGS) entry which is preliminary data.</text>
</comment>
<dbReference type="HAMAP" id="MF_01008">
    <property type="entry name" value="MraZ"/>
    <property type="match status" value="1"/>
</dbReference>
<evidence type="ECO:0000256" key="4">
    <source>
        <dbReference type="ARBA" id="ARBA00023015"/>
    </source>
</evidence>
<evidence type="ECO:0000313" key="9">
    <source>
        <dbReference type="EMBL" id="RAX40760.1"/>
    </source>
</evidence>
<dbReference type="InterPro" id="IPR003444">
    <property type="entry name" value="MraZ"/>
</dbReference>
<feature type="domain" description="SpoVT-AbrB" evidence="8">
    <location>
        <begin position="83"/>
        <end position="126"/>
    </location>
</feature>
<dbReference type="EMBL" id="QMKK01000037">
    <property type="protein sequence ID" value="RAX40760.1"/>
    <property type="molecule type" value="Genomic_DNA"/>
</dbReference>
<evidence type="ECO:0000256" key="2">
    <source>
        <dbReference type="ARBA" id="ARBA00022490"/>
    </source>
</evidence>
<dbReference type="PROSITE" id="PS51740">
    <property type="entry name" value="SPOVT_ABRB"/>
    <property type="match status" value="2"/>
</dbReference>
<dbReference type="CDD" id="cd16321">
    <property type="entry name" value="MraZ_C"/>
    <property type="match status" value="1"/>
</dbReference>
<dbReference type="InterPro" id="IPR020603">
    <property type="entry name" value="MraZ_dom"/>
</dbReference>
<evidence type="ECO:0000256" key="1">
    <source>
        <dbReference type="ARBA" id="ARBA00013860"/>
    </source>
</evidence>
<dbReference type="InterPro" id="IPR038619">
    <property type="entry name" value="MraZ_sf"/>
</dbReference>
<evidence type="ECO:0000256" key="5">
    <source>
        <dbReference type="ARBA" id="ARBA00023125"/>
    </source>
</evidence>
<dbReference type="Proteomes" id="UP000251205">
    <property type="component" value="Unassembled WGS sequence"/>
</dbReference>
<sequence length="146" mass="16396">MNRFLSNATNRIDSKGRVSVPAAFRSVLADRNIQELYCFQDFVFPAISVGGLDLLDRFERQIVADDPFSPAANQMSLLIHGGGVFMKLDAEGRLMVTDFIRDFTGIAGEVTFVGRADHFQLWQPEAFLALQAQAREERRLAGRRSE</sequence>
<dbReference type="NCBIfam" id="NF001477">
    <property type="entry name" value="PRK00326.2-4"/>
    <property type="match status" value="1"/>
</dbReference>